<sequence>MSRWLRIRSSDVRVSSLRHLSFHQSLEGEWFACRQGEQAPSNCETTDAKSQVIRPDSFEANSPPTELFLSDLHVANLRTSTIQAKRPKADKFINRDSGIHTTSMWYILYSLSSLCLYLLGFRRFSDSKVWCLILLFQTAIRPSEPYVRRMQAMVVVVRRVGVVLLTQRLKCQFMASSPYPDLRTDQSCRFYLSSVSDLLFYLFYYLIRPFVTKSQSSLVLGY</sequence>
<reference evidence="3" key="1">
    <citation type="submission" date="2017-01" db="EMBL/GenBank/DDBJ databases">
        <title>Comparative genomics of anhydrobiosis in the tardigrade Hypsibius dujardini.</title>
        <authorList>
            <person name="Yoshida Y."/>
            <person name="Koutsovoulos G."/>
            <person name="Laetsch D."/>
            <person name="Stevens L."/>
            <person name="Kumar S."/>
            <person name="Horikawa D."/>
            <person name="Ishino K."/>
            <person name="Komine S."/>
            <person name="Tomita M."/>
            <person name="Blaxter M."/>
            <person name="Arakawa K."/>
        </authorList>
    </citation>
    <scope>NUCLEOTIDE SEQUENCE [LARGE SCALE GENOMIC DNA]</scope>
    <source>
        <strain evidence="3">Z151</strain>
    </source>
</reference>
<gene>
    <name evidence="2" type="ORF">BV898_19112</name>
</gene>
<keyword evidence="1" id="KW-0812">Transmembrane</keyword>
<name>A0A9X6RPF3_HYPEX</name>
<dbReference type="AlphaFoldDB" id="A0A9X6RPF3"/>
<comment type="caution">
    <text evidence="2">The sequence shown here is derived from an EMBL/GenBank/DDBJ whole genome shotgun (WGS) entry which is preliminary data.</text>
</comment>
<keyword evidence="1" id="KW-1133">Transmembrane helix</keyword>
<protein>
    <submittedName>
        <fullName evidence="2">Uncharacterized protein</fullName>
    </submittedName>
</protein>
<feature type="transmembrane region" description="Helical" evidence="1">
    <location>
        <begin position="190"/>
        <end position="207"/>
    </location>
</feature>
<proteinExistence type="predicted"/>
<evidence type="ECO:0000256" key="1">
    <source>
        <dbReference type="SAM" id="Phobius"/>
    </source>
</evidence>
<evidence type="ECO:0000313" key="2">
    <source>
        <dbReference type="EMBL" id="OWA54711.1"/>
    </source>
</evidence>
<keyword evidence="3" id="KW-1185">Reference proteome</keyword>
<organism evidence="2 3">
    <name type="scientific">Hypsibius exemplaris</name>
    <name type="common">Freshwater tardigrade</name>
    <dbReference type="NCBI Taxonomy" id="2072580"/>
    <lineage>
        <taxon>Eukaryota</taxon>
        <taxon>Metazoa</taxon>
        <taxon>Ecdysozoa</taxon>
        <taxon>Tardigrada</taxon>
        <taxon>Eutardigrada</taxon>
        <taxon>Parachela</taxon>
        <taxon>Hypsibioidea</taxon>
        <taxon>Hypsibiidae</taxon>
        <taxon>Hypsibius</taxon>
    </lineage>
</organism>
<keyword evidence="1" id="KW-0472">Membrane</keyword>
<dbReference type="Proteomes" id="UP000192578">
    <property type="component" value="Unassembled WGS sequence"/>
</dbReference>
<feature type="transmembrane region" description="Helical" evidence="1">
    <location>
        <begin position="103"/>
        <end position="120"/>
    </location>
</feature>
<dbReference type="EMBL" id="MTYJ01000446">
    <property type="protein sequence ID" value="OWA54711.1"/>
    <property type="molecule type" value="Genomic_DNA"/>
</dbReference>
<evidence type="ECO:0000313" key="3">
    <source>
        <dbReference type="Proteomes" id="UP000192578"/>
    </source>
</evidence>
<accession>A0A9X6RPF3</accession>